<reference evidence="1 2" key="1">
    <citation type="submission" date="2021-05" db="EMBL/GenBank/DDBJ databases">
        <title>Direct Submission.</title>
        <authorList>
            <person name="Li K."/>
            <person name="Gao J."/>
        </authorList>
    </citation>
    <scope>NUCLEOTIDE SEQUENCE [LARGE SCALE GENOMIC DNA]</scope>
    <source>
        <strain evidence="1 2">Mg02</strain>
    </source>
</reference>
<evidence type="ECO:0000313" key="2">
    <source>
        <dbReference type="Proteomes" id="UP000676079"/>
    </source>
</evidence>
<sequence>MVLVYATPQELAAWLDLTDPPAGASLALRDASLIVDDLLVGAVYDTDADGRPTDPAVVEALRDATCAQATFKPKGTNQPSEGGKVASVKVDKVSKSYAVSPTTGAVVDDPVSSQAVSILRLAGLVPAHPRVV</sequence>
<evidence type="ECO:0008006" key="3">
    <source>
        <dbReference type="Google" id="ProtNLM"/>
    </source>
</evidence>
<protein>
    <recommendedName>
        <fullName evidence="3">Head decoration protein</fullName>
    </recommendedName>
</protein>
<dbReference type="Proteomes" id="UP000676079">
    <property type="component" value="Chromosome"/>
</dbReference>
<dbReference type="RefSeq" id="WP_220561508.1">
    <property type="nucleotide sequence ID" value="NZ_CP074133.1"/>
</dbReference>
<gene>
    <name evidence="1" type="ORF">KGD84_17440</name>
</gene>
<organism evidence="1 2">
    <name type="scientific">Nocardiopsis changdeensis</name>
    <dbReference type="NCBI Taxonomy" id="2831969"/>
    <lineage>
        <taxon>Bacteria</taxon>
        <taxon>Bacillati</taxon>
        <taxon>Actinomycetota</taxon>
        <taxon>Actinomycetes</taxon>
        <taxon>Streptosporangiales</taxon>
        <taxon>Nocardiopsidaceae</taxon>
        <taxon>Nocardiopsis</taxon>
    </lineage>
</organism>
<proteinExistence type="predicted"/>
<keyword evidence="2" id="KW-1185">Reference proteome</keyword>
<evidence type="ECO:0000313" key="1">
    <source>
        <dbReference type="EMBL" id="QUX20313.1"/>
    </source>
</evidence>
<dbReference type="EMBL" id="CP074133">
    <property type="protein sequence ID" value="QUX20313.1"/>
    <property type="molecule type" value="Genomic_DNA"/>
</dbReference>
<name>A0ABX8BG88_9ACTN</name>
<accession>A0ABX8BG88</accession>